<reference evidence="10" key="2">
    <citation type="submission" date="2017-02" db="EMBL/GenBank/DDBJ databases">
        <title>Sunflower complete genome.</title>
        <authorList>
            <person name="Langlade N."/>
            <person name="Munos S."/>
        </authorList>
    </citation>
    <scope>NUCLEOTIDE SEQUENCE [LARGE SCALE GENOMIC DNA]</scope>
    <source>
        <tissue evidence="10">Leaves</tissue>
    </source>
</reference>
<name>A0A251V8P6_HELAN</name>
<dbReference type="SUPFAM" id="SSF46785">
    <property type="entry name" value="Winged helix' DNA-binding domain"/>
    <property type="match status" value="1"/>
</dbReference>
<dbReference type="EMBL" id="CM007892">
    <property type="protein sequence ID" value="OTG31824.1"/>
    <property type="molecule type" value="Genomic_DNA"/>
</dbReference>
<dbReference type="GO" id="GO:0031625">
    <property type="term" value="F:ubiquitin protein ligase binding"/>
    <property type="evidence" value="ECO:0000318"/>
    <property type="project" value="GO_Central"/>
</dbReference>
<dbReference type="Gramene" id="mRNA:HanXRQr2_Chr03g0122071">
    <property type="protein sequence ID" value="mRNA:HanXRQr2_Chr03g0122071"/>
    <property type="gene ID" value="HanXRQr2_Chr03g0122071"/>
</dbReference>
<dbReference type="FunFam" id="1.20.1310.10:FF:000025">
    <property type="entry name" value="Cullin-1, putative"/>
    <property type="match status" value="1"/>
</dbReference>
<evidence type="ECO:0000256" key="2">
    <source>
        <dbReference type="ARBA" id="ARBA00022499"/>
    </source>
</evidence>
<dbReference type="SMART" id="SM00884">
    <property type="entry name" value="Cullin_Nedd8"/>
    <property type="match status" value="1"/>
</dbReference>
<evidence type="ECO:0000259" key="8">
    <source>
        <dbReference type="PROSITE" id="PS50069"/>
    </source>
</evidence>
<evidence type="ECO:0000256" key="4">
    <source>
        <dbReference type="ARBA" id="ARBA00022843"/>
    </source>
</evidence>
<keyword evidence="11" id="KW-1185">Reference proteome</keyword>
<dbReference type="Gene3D" id="1.10.10.10">
    <property type="entry name" value="Winged helix-like DNA-binding domain superfamily/Winged helix DNA-binding domain"/>
    <property type="match status" value="1"/>
</dbReference>
<evidence type="ECO:0000256" key="5">
    <source>
        <dbReference type="ARBA" id="ARBA00069612"/>
    </source>
</evidence>
<dbReference type="PROSITE" id="PS50069">
    <property type="entry name" value="CULLIN_2"/>
    <property type="match status" value="1"/>
</dbReference>
<dbReference type="FunFam" id="1.20.1310.10:FF:000020">
    <property type="entry name" value="Cullin-1, putative"/>
    <property type="match status" value="1"/>
</dbReference>
<dbReference type="InterPro" id="IPR019559">
    <property type="entry name" value="Cullin_neddylation_domain"/>
</dbReference>
<reference evidence="9" key="3">
    <citation type="submission" date="2020-06" db="EMBL/GenBank/DDBJ databases">
        <title>Helianthus annuus Genome sequencing and assembly Release 2.</title>
        <authorList>
            <person name="Gouzy J."/>
            <person name="Langlade N."/>
            <person name="Munos S."/>
        </authorList>
    </citation>
    <scope>NUCLEOTIDE SEQUENCE</scope>
    <source>
        <tissue evidence="9">Leaves</tissue>
    </source>
</reference>
<dbReference type="GO" id="GO:0016567">
    <property type="term" value="P:protein ubiquitination"/>
    <property type="evidence" value="ECO:0000318"/>
    <property type="project" value="GO_Central"/>
</dbReference>
<dbReference type="OMA" id="MASIWIN"/>
<dbReference type="SUPFAM" id="SSF74788">
    <property type="entry name" value="Cullin repeat-like"/>
    <property type="match status" value="1"/>
</dbReference>
<sequence>MKDRKIIILEQGWDFMQKGITKLKKILEGYPEPQFNSEEYMMLYTTIYNMCTQKPPHDYSQQLYDKYRESFEEYITSTVLPSLREKHDEFMLRELVRRWSNHKVMVRWLSRFFHYLDRYFIARRSLPPLNEVGLACFRDLVYTEVNGKVRDAVISLIDQEREGEQIDRALLKNVLDIFVEIGMGQMEFYENDFELSMLKDTAAYYSRKASNWILEDSCPDYMLKAEECLKKEKERVIIYLHGSSEPKLLEKVQHELLSVYATQLLEKEHSGCHALLRDDKVVDLSRMYRLFSKIPKGLEPVSTMFKQHVTAEGTTLVKQAEDAASNKKAEKRDVAGLHEQVFVRKVIELHDKYLAYVNDCFSNHTLFHKALKEAFEVFCNKGVAGSSSAELLATYCDNILKKGGSEKLSDEAVEDTLDKVVKLLAYISDKDLFAEFYRKKLARRILFDKSANDEHERSILTKLKQQCGGQFTSKMEGMVTDLALAKENQPHFEEYLSNNSNVSPGIDLTVTVLTTGFWPSYKSFDLNLPAEMVKCVEVFKEFYQTKTKHRKLTWMYSLGTCNLNGKFEQKTVELIVTTYQASALLLFNSSDRLSYQEIMSQLNLSDDDVVRVLHSLSCAKYKILIKEPNTKTISPTDIFEFNSKFTDKMRRIKIPLPPVDEKKKVIEDVDKDRRYAIDASIVRIMKSRKVLGYQQLVMECVEQLGRMFKPDVKAIKKRIEDLITRDYLERDKENPNLFRYLA</sequence>
<dbReference type="InterPro" id="IPR001373">
    <property type="entry name" value="Cullin_N"/>
</dbReference>
<keyword evidence="4" id="KW-0832">Ubl conjugation</keyword>
<dbReference type="GO" id="GO:0031461">
    <property type="term" value="C:cullin-RING ubiquitin ligase complex"/>
    <property type="evidence" value="ECO:0000318"/>
    <property type="project" value="GO_Central"/>
</dbReference>
<accession>A0A251V8P6</accession>
<dbReference type="Gene3D" id="1.20.1310.10">
    <property type="entry name" value="Cullin Repeats"/>
    <property type="match status" value="4"/>
</dbReference>
<evidence type="ECO:0000313" key="10">
    <source>
        <dbReference type="EMBL" id="OTG31824.1"/>
    </source>
</evidence>
<dbReference type="FunFam" id="1.20.1310.10:FF:000013">
    <property type="entry name" value="Cullin-1 like"/>
    <property type="match status" value="1"/>
</dbReference>
<dbReference type="EMBL" id="MNCJ02000318">
    <property type="protein sequence ID" value="KAF5815346.1"/>
    <property type="molecule type" value="Genomic_DNA"/>
</dbReference>
<dbReference type="STRING" id="4232.A0A251V8P6"/>
<organism evidence="10 11">
    <name type="scientific">Helianthus annuus</name>
    <name type="common">Common sunflower</name>
    <dbReference type="NCBI Taxonomy" id="4232"/>
    <lineage>
        <taxon>Eukaryota</taxon>
        <taxon>Viridiplantae</taxon>
        <taxon>Streptophyta</taxon>
        <taxon>Embryophyta</taxon>
        <taxon>Tracheophyta</taxon>
        <taxon>Spermatophyta</taxon>
        <taxon>Magnoliopsida</taxon>
        <taxon>eudicotyledons</taxon>
        <taxon>Gunneridae</taxon>
        <taxon>Pentapetalae</taxon>
        <taxon>asterids</taxon>
        <taxon>campanulids</taxon>
        <taxon>Asterales</taxon>
        <taxon>Asteraceae</taxon>
        <taxon>Asteroideae</taxon>
        <taxon>Heliantheae alliance</taxon>
        <taxon>Heliantheae</taxon>
        <taxon>Helianthus</taxon>
    </lineage>
</organism>
<dbReference type="Proteomes" id="UP000215914">
    <property type="component" value="Chromosome 3"/>
</dbReference>
<dbReference type="FunCoup" id="A0A251V8P6">
    <property type="interactions" value="3021"/>
</dbReference>
<dbReference type="InterPro" id="IPR036390">
    <property type="entry name" value="WH_DNA-bd_sf"/>
</dbReference>
<comment type="similarity">
    <text evidence="1 6 7">Belongs to the cullin family.</text>
</comment>
<dbReference type="InterPro" id="IPR016159">
    <property type="entry name" value="Cullin_repeat-like_dom_sf"/>
</dbReference>
<dbReference type="InterPro" id="IPR016158">
    <property type="entry name" value="Cullin_homology"/>
</dbReference>
<proteinExistence type="inferred from homology"/>
<evidence type="ECO:0000256" key="6">
    <source>
        <dbReference type="PROSITE-ProRule" id="PRU00330"/>
    </source>
</evidence>
<dbReference type="PANTHER" id="PTHR11932">
    <property type="entry name" value="CULLIN"/>
    <property type="match status" value="1"/>
</dbReference>
<dbReference type="OrthoDB" id="27073at2759"/>
<dbReference type="AlphaFoldDB" id="A0A251V8P6"/>
<dbReference type="InterPro" id="IPR036388">
    <property type="entry name" value="WH-like_DNA-bd_sf"/>
</dbReference>
<dbReference type="PROSITE" id="PS01256">
    <property type="entry name" value="CULLIN_1"/>
    <property type="match status" value="1"/>
</dbReference>
<reference evidence="9 11" key="1">
    <citation type="journal article" date="2017" name="Nature">
        <title>The sunflower genome provides insights into oil metabolism, flowering and Asterid evolution.</title>
        <authorList>
            <person name="Badouin H."/>
            <person name="Gouzy J."/>
            <person name="Grassa C.J."/>
            <person name="Murat F."/>
            <person name="Staton S.E."/>
            <person name="Cottret L."/>
            <person name="Lelandais-Briere C."/>
            <person name="Owens G.L."/>
            <person name="Carrere S."/>
            <person name="Mayjonade B."/>
            <person name="Legrand L."/>
            <person name="Gill N."/>
            <person name="Kane N.C."/>
            <person name="Bowers J.E."/>
            <person name="Hubner S."/>
            <person name="Bellec A."/>
            <person name="Berard A."/>
            <person name="Berges H."/>
            <person name="Blanchet N."/>
            <person name="Boniface M.C."/>
            <person name="Brunel D."/>
            <person name="Catrice O."/>
            <person name="Chaidir N."/>
            <person name="Claudel C."/>
            <person name="Donnadieu C."/>
            <person name="Faraut T."/>
            <person name="Fievet G."/>
            <person name="Helmstetter N."/>
            <person name="King M."/>
            <person name="Knapp S.J."/>
            <person name="Lai Z."/>
            <person name="Le Paslier M.C."/>
            <person name="Lippi Y."/>
            <person name="Lorenzon L."/>
            <person name="Mandel J.R."/>
            <person name="Marage G."/>
            <person name="Marchand G."/>
            <person name="Marquand E."/>
            <person name="Bret-Mestries E."/>
            <person name="Morien E."/>
            <person name="Nambeesan S."/>
            <person name="Nguyen T."/>
            <person name="Pegot-Espagnet P."/>
            <person name="Pouilly N."/>
            <person name="Raftis F."/>
            <person name="Sallet E."/>
            <person name="Schiex T."/>
            <person name="Thomas J."/>
            <person name="Vandecasteele C."/>
            <person name="Vares D."/>
            <person name="Vear F."/>
            <person name="Vautrin S."/>
            <person name="Crespi M."/>
            <person name="Mangin B."/>
            <person name="Burke J.M."/>
            <person name="Salse J."/>
            <person name="Munos S."/>
            <person name="Vincourt P."/>
            <person name="Rieseberg L.H."/>
            <person name="Langlade N.B."/>
        </authorList>
    </citation>
    <scope>NUCLEOTIDE SEQUENCE [LARGE SCALE GENOMIC DNA]</scope>
    <source>
        <strain evidence="11">cv. SF193</strain>
        <tissue evidence="9">Leaves</tissue>
    </source>
</reference>
<evidence type="ECO:0000256" key="3">
    <source>
        <dbReference type="ARBA" id="ARBA00022786"/>
    </source>
</evidence>
<evidence type="ECO:0000313" key="9">
    <source>
        <dbReference type="EMBL" id="KAF5815346.1"/>
    </source>
</evidence>
<dbReference type="Pfam" id="PF10557">
    <property type="entry name" value="Cullin_Nedd8"/>
    <property type="match status" value="1"/>
</dbReference>
<dbReference type="FunFam" id="1.20.1310.10:FF:000021">
    <property type="entry name" value="Cullin-1, putative"/>
    <property type="match status" value="1"/>
</dbReference>
<dbReference type="GO" id="GO:0009867">
    <property type="term" value="P:jasmonic acid mediated signaling pathway"/>
    <property type="evidence" value="ECO:0007669"/>
    <property type="project" value="UniProtKB-ARBA"/>
</dbReference>
<dbReference type="FunFam" id="3.30.230.130:FF:000005">
    <property type="entry name" value="Cullin-1 like"/>
    <property type="match status" value="1"/>
</dbReference>
<keyword evidence="2" id="KW-1017">Isopeptide bond</keyword>
<dbReference type="FunFam" id="1.10.10.10:FF:000503">
    <property type="entry name" value="Cullin-1"/>
    <property type="match status" value="1"/>
</dbReference>
<protein>
    <recommendedName>
        <fullName evidence="5">Cullin-1</fullName>
    </recommendedName>
</protein>
<dbReference type="InterPro" id="IPR016157">
    <property type="entry name" value="Cullin_CS"/>
</dbReference>
<dbReference type="InParanoid" id="A0A251V8P6"/>
<feature type="domain" description="Cullin family profile" evidence="8">
    <location>
        <begin position="387"/>
        <end position="617"/>
    </location>
</feature>
<evidence type="ECO:0000256" key="7">
    <source>
        <dbReference type="RuleBase" id="RU003829"/>
    </source>
</evidence>
<keyword evidence="3" id="KW-0833">Ubl conjugation pathway</keyword>
<evidence type="ECO:0000313" key="11">
    <source>
        <dbReference type="Proteomes" id="UP000215914"/>
    </source>
</evidence>
<dbReference type="InterPro" id="IPR045093">
    <property type="entry name" value="Cullin"/>
</dbReference>
<dbReference type="Pfam" id="PF26557">
    <property type="entry name" value="Cullin_AB"/>
    <property type="match status" value="1"/>
</dbReference>
<dbReference type="GO" id="GO:0006511">
    <property type="term" value="P:ubiquitin-dependent protein catabolic process"/>
    <property type="evidence" value="ECO:0007669"/>
    <property type="project" value="InterPro"/>
</dbReference>
<dbReference type="Gene3D" id="3.30.230.130">
    <property type="entry name" value="Cullin, Chain C, Domain 2"/>
    <property type="match status" value="1"/>
</dbReference>
<dbReference type="InterPro" id="IPR059120">
    <property type="entry name" value="Cullin-like_AB"/>
</dbReference>
<dbReference type="SUPFAM" id="SSF75632">
    <property type="entry name" value="Cullin homology domain"/>
    <property type="match status" value="1"/>
</dbReference>
<gene>
    <name evidence="10" type="ORF">HannXRQ_Chr03g0079981</name>
    <name evidence="9" type="ORF">HanXRQr2_Chr03g0122071</name>
</gene>
<dbReference type="InterPro" id="IPR036317">
    <property type="entry name" value="Cullin_homology_sf"/>
</dbReference>
<evidence type="ECO:0000256" key="1">
    <source>
        <dbReference type="ARBA" id="ARBA00006019"/>
    </source>
</evidence>
<dbReference type="SMART" id="SM00182">
    <property type="entry name" value="CULLIN"/>
    <property type="match status" value="1"/>
</dbReference>
<dbReference type="Pfam" id="PF00888">
    <property type="entry name" value="Cullin"/>
    <property type="match status" value="1"/>
</dbReference>